<evidence type="ECO:0000256" key="14">
    <source>
        <dbReference type="ARBA" id="ARBA00078525"/>
    </source>
</evidence>
<dbReference type="RefSeq" id="XP_027271414.1">
    <property type="nucleotide sequence ID" value="XM_027415613.1"/>
</dbReference>
<evidence type="ECO:0000256" key="2">
    <source>
        <dbReference type="ARBA" id="ARBA00007046"/>
    </source>
</evidence>
<evidence type="ECO:0000256" key="13">
    <source>
        <dbReference type="ARBA" id="ARBA00073432"/>
    </source>
</evidence>
<dbReference type="InterPro" id="IPR026015">
    <property type="entry name" value="ATP_synth_OSCP/delta_N_sf"/>
</dbReference>
<dbReference type="PRINTS" id="PR00125">
    <property type="entry name" value="ATPASEDELTA"/>
</dbReference>
<evidence type="ECO:0000256" key="9">
    <source>
        <dbReference type="ARBA" id="ARBA00023136"/>
    </source>
</evidence>
<evidence type="ECO:0000313" key="17">
    <source>
        <dbReference type="RefSeq" id="XP_027271414.1"/>
    </source>
</evidence>
<proteinExistence type="inferred from homology"/>
<dbReference type="AlphaFoldDB" id="A0A9J7FYF9"/>
<evidence type="ECO:0000256" key="6">
    <source>
        <dbReference type="ARBA" id="ARBA00022946"/>
    </source>
</evidence>
<organism evidence="16 17">
    <name type="scientific">Cricetulus griseus</name>
    <name type="common">Chinese hamster</name>
    <name type="synonym">Cricetulus barabensis griseus</name>
    <dbReference type="NCBI Taxonomy" id="10029"/>
    <lineage>
        <taxon>Eukaryota</taxon>
        <taxon>Metazoa</taxon>
        <taxon>Chordata</taxon>
        <taxon>Craniata</taxon>
        <taxon>Vertebrata</taxon>
        <taxon>Euteleostomi</taxon>
        <taxon>Mammalia</taxon>
        <taxon>Eutheria</taxon>
        <taxon>Euarchontoglires</taxon>
        <taxon>Glires</taxon>
        <taxon>Rodentia</taxon>
        <taxon>Myomorpha</taxon>
        <taxon>Muroidea</taxon>
        <taxon>Cricetidae</taxon>
        <taxon>Cricetinae</taxon>
        <taxon>Cricetulus</taxon>
    </lineage>
</organism>
<keyword evidence="9" id="KW-0472">Membrane</keyword>
<evidence type="ECO:0000313" key="16">
    <source>
        <dbReference type="Proteomes" id="UP001108280"/>
    </source>
</evidence>
<reference evidence="16" key="1">
    <citation type="journal article" date="2018" name="Biotechnol. Bioeng.">
        <title>A reference genome of the Chinese hamster based on a hybrid assembly strategy.</title>
        <authorList>
            <person name="Rupp O."/>
            <person name="MacDonald M.L."/>
            <person name="Li S."/>
            <person name="Dhiman H."/>
            <person name="Polson S."/>
            <person name="Griep S."/>
            <person name="Heffner K."/>
            <person name="Hernandez I."/>
            <person name="Brinkrolf K."/>
            <person name="Jadhav V."/>
            <person name="Samoudi M."/>
            <person name="Hao H."/>
            <person name="Kingham B."/>
            <person name="Goesmann A."/>
            <person name="Betenbaugh M.J."/>
            <person name="Lewis N.E."/>
            <person name="Borth N."/>
            <person name="Lee K.H."/>
        </authorList>
    </citation>
    <scope>NUCLEOTIDE SEQUENCE [LARGE SCALE GENOMIC DNA]</scope>
    <source>
        <strain evidence="16">17A/GY</strain>
    </source>
</reference>
<dbReference type="CTD" id="539"/>
<dbReference type="InterPro" id="IPR000711">
    <property type="entry name" value="ATPase_OSCP/dsu"/>
</dbReference>
<dbReference type="InterPro" id="IPR020781">
    <property type="entry name" value="ATPase_OSCP/d_CS"/>
</dbReference>
<dbReference type="SUPFAM" id="SSF47928">
    <property type="entry name" value="N-terminal domain of the delta subunit of the F1F0-ATP synthase"/>
    <property type="match status" value="1"/>
</dbReference>
<keyword evidence="6" id="KW-0809">Transit peptide</keyword>
<comment type="similarity">
    <text evidence="2">Belongs to the ATPase delta chain family.</text>
</comment>
<dbReference type="Gene3D" id="1.10.520.20">
    <property type="entry name" value="N-terminal domain of the delta subunit of the F1F0-ATP synthase"/>
    <property type="match status" value="1"/>
</dbReference>
<dbReference type="Proteomes" id="UP001108280">
    <property type="component" value="Chromosome 4"/>
</dbReference>
<dbReference type="PANTHER" id="PTHR11910">
    <property type="entry name" value="ATP SYNTHASE DELTA CHAIN"/>
    <property type="match status" value="1"/>
</dbReference>
<sequence>MQEVSTHAPWHPGSPFPRELSGHAGARVRSGTCGRRLGVTYLRRGKMAACGLSRQVRSFSTSVVRPFAKLVRPPVQIYGIEGRYATALYSAAVKQNKLDQVEKELLRVGQLLKDPKVSLAVLNPYVKRSIKVKSLSDITAKEKLSPLTANLMNLLAENGRLDNTHGIISAFSTIMSVHRGEVPCMVTTASALNEAVLSELKTVLKSFLGKGQVLNLKVKTDPSIMGGMIVQIGEKYVDMSTKTKIQKLSKAMRDLL</sequence>
<keyword evidence="10" id="KW-0066">ATP synthesis</keyword>
<evidence type="ECO:0000256" key="11">
    <source>
        <dbReference type="ARBA" id="ARBA00033369"/>
    </source>
</evidence>
<dbReference type="OrthoDB" id="1262810at2759"/>
<name>A0A9J7FYF9_CRIGR</name>
<reference evidence="17" key="3">
    <citation type="submission" date="2025-08" db="UniProtKB">
        <authorList>
            <consortium name="RefSeq"/>
        </authorList>
    </citation>
    <scope>IDENTIFICATION</scope>
    <source>
        <strain evidence="17">17A/GY</strain>
        <tissue evidence="17">Liver</tissue>
    </source>
</reference>
<keyword evidence="7" id="KW-0406">Ion transport</keyword>
<evidence type="ECO:0000256" key="4">
    <source>
        <dbReference type="ARBA" id="ARBA00022781"/>
    </source>
</evidence>
<dbReference type="Pfam" id="PF00213">
    <property type="entry name" value="OSCP"/>
    <property type="match status" value="1"/>
</dbReference>
<dbReference type="GeneID" id="100770018"/>
<dbReference type="GO" id="GO:0005743">
    <property type="term" value="C:mitochondrial inner membrane"/>
    <property type="evidence" value="ECO:0007669"/>
    <property type="project" value="UniProtKB-SubCell"/>
</dbReference>
<keyword evidence="3" id="KW-0813">Transport</keyword>
<dbReference type="GO" id="GO:0046933">
    <property type="term" value="F:proton-transporting ATP synthase activity, rotational mechanism"/>
    <property type="evidence" value="ECO:0007669"/>
    <property type="project" value="InterPro"/>
</dbReference>
<accession>A0A9J7FYF9</accession>
<gene>
    <name evidence="17" type="primary">Atp5po</name>
</gene>
<evidence type="ECO:0000256" key="7">
    <source>
        <dbReference type="ARBA" id="ARBA00023065"/>
    </source>
</evidence>
<evidence type="ECO:0000256" key="8">
    <source>
        <dbReference type="ARBA" id="ARBA00023128"/>
    </source>
</evidence>
<protein>
    <recommendedName>
        <fullName evidence="13">ATP synthase peripheral stalk subunit OSCP, mitochondrial</fullName>
    </recommendedName>
    <alternativeName>
        <fullName evidence="14">ATP synthase subunit O</fullName>
    </alternativeName>
    <alternativeName>
        <fullName evidence="11">Oligomycin sensitivity conferral protein</fullName>
    </alternativeName>
</protein>
<evidence type="ECO:0000256" key="12">
    <source>
        <dbReference type="ARBA" id="ARBA00064647"/>
    </source>
</evidence>
<dbReference type="NCBIfam" id="TIGR01145">
    <property type="entry name" value="ATP_synt_delta"/>
    <property type="match status" value="1"/>
</dbReference>
<dbReference type="FunFam" id="1.10.520.20:FF:000002">
    <property type="entry name" value="ATP synthase subunit O, mitochondrial"/>
    <property type="match status" value="1"/>
</dbReference>
<dbReference type="PROSITE" id="PS00389">
    <property type="entry name" value="ATPASE_DELTA"/>
    <property type="match status" value="1"/>
</dbReference>
<dbReference type="KEGG" id="cge:100770018"/>
<evidence type="ECO:0000256" key="10">
    <source>
        <dbReference type="ARBA" id="ARBA00023310"/>
    </source>
</evidence>
<feature type="region of interest" description="Disordered" evidence="15">
    <location>
        <begin position="1"/>
        <end position="27"/>
    </location>
</feature>
<keyword evidence="16" id="KW-1185">Reference proteome</keyword>
<keyword evidence="8" id="KW-0496">Mitochondrion</keyword>
<dbReference type="GO" id="GO:0045259">
    <property type="term" value="C:proton-transporting ATP synthase complex"/>
    <property type="evidence" value="ECO:0007669"/>
    <property type="project" value="UniProtKB-ARBA"/>
</dbReference>
<evidence type="ECO:0000256" key="5">
    <source>
        <dbReference type="ARBA" id="ARBA00022792"/>
    </source>
</evidence>
<reference evidence="16" key="2">
    <citation type="journal article" date="2020" name="Biotechnol. Bioeng.">
        <title>Chromosome-scale scaffolds for the Chinese hamster reference genome assembly to facilitate the study of the CHO epigenome.</title>
        <authorList>
            <person name="Hilliard W."/>
            <person name="MacDonald M."/>
            <person name="Lee K.H."/>
        </authorList>
    </citation>
    <scope>NUCLEOTIDE SEQUENCE [LARGE SCALE GENOMIC DNA]</scope>
    <source>
        <strain evidence="16">17A/GY</strain>
    </source>
</reference>
<evidence type="ECO:0000256" key="3">
    <source>
        <dbReference type="ARBA" id="ARBA00022448"/>
    </source>
</evidence>
<comment type="subunit">
    <text evidence="12">Component of the ATP synthase complex composed at least of ATP5F1A/subunit alpha, ATP5F1B/subunit beta, ATP5MC1/subunit c (homooctomer), MT-ATP6/subunit a, MT-ATP8/subunit 8, ATP5ME/subunit e, ATP5MF/subunit f, ATP5MG/subunit g, ATP5MK/subunit k, ATP5MJ/subunit j, ATP5F1C/subunit gamma, ATP5F1D/subunit delta, ATP5F1E/subunit epsilon, ATP5PF/subunit F6, ATP5PB/subunit b, ATP5PD/subunit d, ATP5PO/subunit OSCP. ATP synthase complex consists of a soluble F(1) head domain (subunits alpha(3) and beta(3)) - the catalytic core - and a membrane F(0) domain - the membrane proton channel (subunits c, a, 8, e, f, g, k and j). These two domains are linked by a central stalk (subunits gamma, delta, and epsilon) rotating inside the F1 region and a stationary peripheral stalk (subunits F6, b, d, and OSCP).</text>
</comment>
<evidence type="ECO:0000256" key="15">
    <source>
        <dbReference type="SAM" id="MobiDB-lite"/>
    </source>
</evidence>
<keyword evidence="4" id="KW-0375">Hydrogen ion transport</keyword>
<comment type="subcellular location">
    <subcellularLocation>
        <location evidence="1">Mitochondrion inner membrane</location>
    </subcellularLocation>
</comment>
<evidence type="ECO:0000256" key="1">
    <source>
        <dbReference type="ARBA" id="ARBA00004273"/>
    </source>
</evidence>
<dbReference type="HAMAP" id="MF_01416">
    <property type="entry name" value="ATP_synth_delta_bact"/>
    <property type="match status" value="1"/>
</dbReference>
<keyword evidence="5" id="KW-0999">Mitochondrion inner membrane</keyword>